<dbReference type="AlphaFoldDB" id="A0A6G0XMA4"/>
<proteinExistence type="predicted"/>
<comment type="caution">
    <text evidence="1">The sequence shown here is derived from an EMBL/GenBank/DDBJ whole genome shotgun (WGS) entry which is preliminary data.</text>
</comment>
<accession>A0A6G0XMA4</accession>
<keyword evidence="2" id="KW-1185">Reference proteome</keyword>
<gene>
    <name evidence="1" type="ORF">Ae201684_003442</name>
</gene>
<name>A0A6G0XMA4_9STRA</name>
<dbReference type="Gene3D" id="3.80.10.10">
    <property type="entry name" value="Ribonuclease Inhibitor"/>
    <property type="match status" value="2"/>
</dbReference>
<organism evidence="1 2">
    <name type="scientific">Aphanomyces euteiches</name>
    <dbReference type="NCBI Taxonomy" id="100861"/>
    <lineage>
        <taxon>Eukaryota</taxon>
        <taxon>Sar</taxon>
        <taxon>Stramenopiles</taxon>
        <taxon>Oomycota</taxon>
        <taxon>Saprolegniomycetes</taxon>
        <taxon>Saprolegniales</taxon>
        <taxon>Verrucalvaceae</taxon>
        <taxon>Aphanomyces</taxon>
    </lineage>
</organism>
<reference evidence="1 2" key="1">
    <citation type="submission" date="2019-07" db="EMBL/GenBank/DDBJ databases">
        <title>Genomics analysis of Aphanomyces spp. identifies a new class of oomycete effector associated with host adaptation.</title>
        <authorList>
            <person name="Gaulin E."/>
        </authorList>
    </citation>
    <scope>NUCLEOTIDE SEQUENCE [LARGE SCALE GENOMIC DNA]</scope>
    <source>
        <strain evidence="1 2">ATCC 201684</strain>
    </source>
</reference>
<dbReference type="OrthoDB" id="10044893at2759"/>
<dbReference type="SMART" id="SM00367">
    <property type="entry name" value="LRR_CC"/>
    <property type="match status" value="3"/>
</dbReference>
<dbReference type="PANTHER" id="PTHR13318:SF178">
    <property type="entry name" value="OS02G0200900 PROTEIN"/>
    <property type="match status" value="1"/>
</dbReference>
<dbReference type="GO" id="GO:0031146">
    <property type="term" value="P:SCF-dependent proteasomal ubiquitin-dependent protein catabolic process"/>
    <property type="evidence" value="ECO:0007669"/>
    <property type="project" value="TreeGrafter"/>
</dbReference>
<protein>
    <recommendedName>
        <fullName evidence="3">F-box domain-containing protein</fullName>
    </recommendedName>
</protein>
<evidence type="ECO:0000313" key="2">
    <source>
        <dbReference type="Proteomes" id="UP000481153"/>
    </source>
</evidence>
<dbReference type="GO" id="GO:0019005">
    <property type="term" value="C:SCF ubiquitin ligase complex"/>
    <property type="evidence" value="ECO:0007669"/>
    <property type="project" value="TreeGrafter"/>
</dbReference>
<dbReference type="Proteomes" id="UP000481153">
    <property type="component" value="Unassembled WGS sequence"/>
</dbReference>
<dbReference type="PANTHER" id="PTHR13318">
    <property type="entry name" value="PARTNER OF PAIRED, ISOFORM B-RELATED"/>
    <property type="match status" value="1"/>
</dbReference>
<dbReference type="EMBL" id="VJMJ01000037">
    <property type="protein sequence ID" value="KAF0741330.1"/>
    <property type="molecule type" value="Genomic_DNA"/>
</dbReference>
<evidence type="ECO:0008006" key="3">
    <source>
        <dbReference type="Google" id="ProtNLM"/>
    </source>
</evidence>
<dbReference type="SUPFAM" id="SSF52047">
    <property type="entry name" value="RNI-like"/>
    <property type="match status" value="1"/>
</dbReference>
<dbReference type="InterPro" id="IPR032675">
    <property type="entry name" value="LRR_dom_sf"/>
</dbReference>
<evidence type="ECO:0000313" key="1">
    <source>
        <dbReference type="EMBL" id="KAF0741330.1"/>
    </source>
</evidence>
<dbReference type="InterPro" id="IPR006553">
    <property type="entry name" value="Leu-rich_rpt_Cys-con_subtyp"/>
</dbReference>
<sequence length="341" mass="37775">MSKRQVRRETPTRLDALAQALFAGFVDSFVVVRSLSLINRQLLKRAATYVRALDLHATVHPQRLLTHCVLPRYGASLLSLSLQWTASTSDTTVAVIVSSLPRLTHLNLHGCKQLTNRAVAIIASLTALTSLDLSFCVLIEDVRPLMALRFLGRLKLGMCSRLNGHSLATLPASLIELDVGCCPVLCENQLLSRFHLLQVLDISGAVVDAPHVAAFTRVTAPHLTYLSLAHCHSVSLMKLWQLWEPMPVLRVLILRGIFGHDENGFHPNWTKRVKECCPGLRFLDISCSDRNDEAKRMLHVLMPSLVVEDGHAEFPIRPIACADAEGEPVDRVLIVRPHALA</sequence>
<dbReference type="VEuPathDB" id="FungiDB:AeMF1_016733"/>